<dbReference type="AlphaFoldDB" id="A0A0B5E4J7"/>
<dbReference type="OrthoDB" id="7855496at2"/>
<keyword evidence="2" id="KW-1185">Reference proteome</keyword>
<dbReference type="HOGENOM" id="CLU_179410_0_0_5"/>
<dbReference type="STRING" id="1208324.P73_3261"/>
<dbReference type="Proteomes" id="UP000031521">
    <property type="component" value="Chromosome"/>
</dbReference>
<evidence type="ECO:0000313" key="2">
    <source>
        <dbReference type="Proteomes" id="UP000031521"/>
    </source>
</evidence>
<organism evidence="1 2">
    <name type="scientific">Celeribacter indicus</name>
    <dbReference type="NCBI Taxonomy" id="1208324"/>
    <lineage>
        <taxon>Bacteria</taxon>
        <taxon>Pseudomonadati</taxon>
        <taxon>Pseudomonadota</taxon>
        <taxon>Alphaproteobacteria</taxon>
        <taxon>Rhodobacterales</taxon>
        <taxon>Roseobacteraceae</taxon>
        <taxon>Celeribacter</taxon>
    </lineage>
</organism>
<protein>
    <submittedName>
        <fullName evidence="1">Uncharacterized protein</fullName>
    </submittedName>
</protein>
<dbReference type="RefSeq" id="WP_043870408.1">
    <property type="nucleotide sequence ID" value="NZ_CP004393.1"/>
</dbReference>
<dbReference type="KEGG" id="cid:P73_3261"/>
<evidence type="ECO:0000313" key="1">
    <source>
        <dbReference type="EMBL" id="AJE47976.1"/>
    </source>
</evidence>
<reference evidence="1 2" key="1">
    <citation type="journal article" date="2014" name="Int. J. Syst. Evol. Microbiol.">
        <title>Celeribacter indicus sp. nov., a polycyclic aromatic hydrocarbon-degrading bacterium from deep-sea sediment and reclassification of Huaishuia halophila as Celeribacter halophilus comb. nov.</title>
        <authorList>
            <person name="Lai Q."/>
            <person name="Cao J."/>
            <person name="Yuan J."/>
            <person name="Li F."/>
            <person name="Shao Z."/>
        </authorList>
    </citation>
    <scope>NUCLEOTIDE SEQUENCE [LARGE SCALE GENOMIC DNA]</scope>
    <source>
        <strain evidence="1">P73</strain>
    </source>
</reference>
<name>A0A0B5E4J7_9RHOB</name>
<sequence>METHKITWRGVELIITFTPEKFGLVDHIEIETKGRAPLPVTETGYRSHFIPVGTVAEYGGAAEFITAWLEHEASRTGWNGAQLSLF</sequence>
<dbReference type="EMBL" id="CP004393">
    <property type="protein sequence ID" value="AJE47976.1"/>
    <property type="molecule type" value="Genomic_DNA"/>
</dbReference>
<gene>
    <name evidence="1" type="ORF">P73_3261</name>
</gene>
<accession>A0A0B5E4J7</accession>
<proteinExistence type="predicted"/>